<dbReference type="Proteomes" id="UP000214646">
    <property type="component" value="Unassembled WGS sequence"/>
</dbReference>
<reference evidence="2" key="1">
    <citation type="submission" date="2017-06" db="EMBL/GenBank/DDBJ databases">
        <title>Genome analysis of Fimbriiglobus ruber SP5, the first member of the order Planctomycetales with confirmed chitinolytic capability.</title>
        <authorList>
            <person name="Ravin N.V."/>
            <person name="Rakitin A.L."/>
            <person name="Ivanova A.A."/>
            <person name="Beletsky A.V."/>
            <person name="Kulichevskaya I.S."/>
            <person name="Mardanov A.V."/>
            <person name="Dedysh S.N."/>
        </authorList>
    </citation>
    <scope>NUCLEOTIDE SEQUENCE [LARGE SCALE GENOMIC DNA]</scope>
    <source>
        <strain evidence="2">SP5</strain>
    </source>
</reference>
<proteinExistence type="predicted"/>
<accession>A0A225E6E7</accession>
<gene>
    <name evidence="1" type="ORF">FRUB_01400</name>
</gene>
<keyword evidence="2" id="KW-1185">Reference proteome</keyword>
<organism evidence="1 2">
    <name type="scientific">Fimbriiglobus ruber</name>
    <dbReference type="NCBI Taxonomy" id="1908690"/>
    <lineage>
        <taxon>Bacteria</taxon>
        <taxon>Pseudomonadati</taxon>
        <taxon>Planctomycetota</taxon>
        <taxon>Planctomycetia</taxon>
        <taxon>Gemmatales</taxon>
        <taxon>Gemmataceae</taxon>
        <taxon>Fimbriiglobus</taxon>
    </lineage>
</organism>
<dbReference type="NCBIfam" id="NF040466">
    <property type="entry name" value="ydjY_domain"/>
    <property type="match status" value="1"/>
</dbReference>
<evidence type="ECO:0000313" key="2">
    <source>
        <dbReference type="Proteomes" id="UP000214646"/>
    </source>
</evidence>
<sequence length="277" mass="30267">MKLTTALIFLAAVAAALGFALIRSNEYARANPIPVATAAAAPAPAPPEPGVAGKDAEPLPNLPKIDAKSQIKSLLPDDTLYLETTPNGTKRLLVVSEVCLREGPLEVFLCKKNTKEHEAIVRTAVDPRFIHAALVAIGAKPGSPVQFVNQKTDEPEYKPATGAKINVTVHYRRDGQLRTHPAQEWIRDQKTKKPMAHQWVFAGSRFVKNPDRPNDPPFYTANNGEVIAISNFVDSMLDLPVEVSRDNADLTFDAMTDKIPPLLSKVWVILEPAAEKK</sequence>
<dbReference type="EMBL" id="NIDE01000002">
    <property type="protein sequence ID" value="OWK45069.1"/>
    <property type="molecule type" value="Genomic_DNA"/>
</dbReference>
<dbReference type="AlphaFoldDB" id="A0A225E6E7"/>
<name>A0A225E6E7_9BACT</name>
<dbReference type="OrthoDB" id="247135at2"/>
<evidence type="ECO:0000313" key="1">
    <source>
        <dbReference type="EMBL" id="OWK45069.1"/>
    </source>
</evidence>
<dbReference type="RefSeq" id="WP_088252847.1">
    <property type="nucleotide sequence ID" value="NZ_NIDE01000002.1"/>
</dbReference>
<protein>
    <submittedName>
        <fullName evidence="1">Uncharacterized protein</fullName>
    </submittedName>
</protein>
<dbReference type="InterPro" id="IPR047750">
    <property type="entry name" value="YdjY-like"/>
</dbReference>
<comment type="caution">
    <text evidence="1">The sequence shown here is derived from an EMBL/GenBank/DDBJ whole genome shotgun (WGS) entry which is preliminary data.</text>
</comment>